<organism evidence="7 8">
    <name type="scientific">Hahella chejuensis (strain KCTC 2396)</name>
    <dbReference type="NCBI Taxonomy" id="349521"/>
    <lineage>
        <taxon>Bacteria</taxon>
        <taxon>Pseudomonadati</taxon>
        <taxon>Pseudomonadota</taxon>
        <taxon>Gammaproteobacteria</taxon>
        <taxon>Oceanospirillales</taxon>
        <taxon>Hahellaceae</taxon>
        <taxon>Hahella</taxon>
    </lineage>
</organism>
<dbReference type="HOGENOM" id="CLU_025854_0_0_6"/>
<dbReference type="OrthoDB" id="9816309at2"/>
<dbReference type="PANTHER" id="PTHR24422">
    <property type="entry name" value="CHEMOTAXIS PROTEIN METHYLTRANSFERASE"/>
    <property type="match status" value="1"/>
</dbReference>
<gene>
    <name evidence="7" type="ordered locus">HCH_00542</name>
</gene>
<keyword evidence="8" id="KW-1185">Reference proteome</keyword>
<sequence length="297" mass="34193">MAINDGTEVEGSWSLKTLPPMEDQEFFRWQALLEKRTGMNLPIQRKTFLQTSLGIRMREIGCPSYQEYFHKIVDSPSGVVEWAILVDRLTVQETRFYRDEDAFGLVKDYLLTRPVEALAKSTIEAWSVGCSTGEEPYTLAMIIEECLEALGLAKYYGVTGTDISSPVLEKARTAVYPARKLVTLNEERKEKFFEKRNGNLYAVIPRLKERVCFARVNVLNLKDAPMHGMNIIFCQNLLIYFRRWRRKEILNRLAERLVPGGILVLGLGEIVDWTHPLLQRVGSDKTLAFIRRNERNS</sequence>
<dbReference type="PRINTS" id="PR00996">
    <property type="entry name" value="CHERMTFRASE"/>
</dbReference>
<dbReference type="Pfam" id="PF03705">
    <property type="entry name" value="CheR_N"/>
    <property type="match status" value="1"/>
</dbReference>
<dbReference type="InterPro" id="IPR000780">
    <property type="entry name" value="CheR_MeTrfase"/>
</dbReference>
<keyword evidence="3 7" id="KW-0489">Methyltransferase</keyword>
<protein>
    <recommendedName>
        <fullName evidence="2">protein-glutamate O-methyltransferase</fullName>
        <ecNumber evidence="2">2.1.1.80</ecNumber>
    </recommendedName>
</protein>
<dbReference type="Pfam" id="PF01739">
    <property type="entry name" value="CheR"/>
    <property type="match status" value="1"/>
</dbReference>
<evidence type="ECO:0000259" key="6">
    <source>
        <dbReference type="PROSITE" id="PS50123"/>
    </source>
</evidence>
<evidence type="ECO:0000313" key="7">
    <source>
        <dbReference type="EMBL" id="ABC27447.1"/>
    </source>
</evidence>
<dbReference type="EC" id="2.1.1.80" evidence="2"/>
<dbReference type="Gene3D" id="3.40.50.150">
    <property type="entry name" value="Vaccinia Virus protein VP39"/>
    <property type="match status" value="1"/>
</dbReference>
<dbReference type="PROSITE" id="PS50123">
    <property type="entry name" value="CHER"/>
    <property type="match status" value="1"/>
</dbReference>
<dbReference type="GO" id="GO:0008983">
    <property type="term" value="F:protein-glutamate O-methyltransferase activity"/>
    <property type="evidence" value="ECO:0007669"/>
    <property type="project" value="UniProtKB-EC"/>
</dbReference>
<dbReference type="EMBL" id="CP000155">
    <property type="protein sequence ID" value="ABC27447.1"/>
    <property type="molecule type" value="Genomic_DNA"/>
</dbReference>
<dbReference type="SUPFAM" id="SSF53335">
    <property type="entry name" value="S-adenosyl-L-methionine-dependent methyltransferases"/>
    <property type="match status" value="1"/>
</dbReference>
<dbReference type="InterPro" id="IPR022642">
    <property type="entry name" value="CheR_C"/>
</dbReference>
<evidence type="ECO:0000256" key="5">
    <source>
        <dbReference type="ARBA" id="ARBA00022691"/>
    </source>
</evidence>
<name>Q2SPH7_HAHCH</name>
<dbReference type="AlphaFoldDB" id="Q2SPH7"/>
<evidence type="ECO:0000313" key="8">
    <source>
        <dbReference type="Proteomes" id="UP000000238"/>
    </source>
</evidence>
<comment type="catalytic activity">
    <reaction evidence="1">
        <text>L-glutamyl-[protein] + S-adenosyl-L-methionine = [protein]-L-glutamate 5-O-methyl ester + S-adenosyl-L-homocysteine</text>
        <dbReference type="Rhea" id="RHEA:24452"/>
        <dbReference type="Rhea" id="RHEA-COMP:10208"/>
        <dbReference type="Rhea" id="RHEA-COMP:10311"/>
        <dbReference type="ChEBI" id="CHEBI:29973"/>
        <dbReference type="ChEBI" id="CHEBI:57856"/>
        <dbReference type="ChEBI" id="CHEBI:59789"/>
        <dbReference type="ChEBI" id="CHEBI:82795"/>
        <dbReference type="EC" id="2.1.1.80"/>
    </reaction>
</comment>
<keyword evidence="5" id="KW-0949">S-adenosyl-L-methionine</keyword>
<dbReference type="Gene3D" id="1.10.155.10">
    <property type="entry name" value="Chemotaxis receptor methyltransferase CheR, N-terminal domain"/>
    <property type="match status" value="1"/>
</dbReference>
<dbReference type="InterPro" id="IPR036804">
    <property type="entry name" value="CheR_N_sf"/>
</dbReference>
<dbReference type="SMART" id="SM00138">
    <property type="entry name" value="MeTrc"/>
    <property type="match status" value="1"/>
</dbReference>
<dbReference type="GO" id="GO:0032259">
    <property type="term" value="P:methylation"/>
    <property type="evidence" value="ECO:0007669"/>
    <property type="project" value="UniProtKB-KW"/>
</dbReference>
<evidence type="ECO:0000256" key="1">
    <source>
        <dbReference type="ARBA" id="ARBA00001541"/>
    </source>
</evidence>
<dbReference type="RefSeq" id="WP_011394524.1">
    <property type="nucleotide sequence ID" value="NC_007645.1"/>
</dbReference>
<dbReference type="Proteomes" id="UP000000238">
    <property type="component" value="Chromosome"/>
</dbReference>
<reference evidence="7 8" key="1">
    <citation type="journal article" date="2005" name="Nucleic Acids Res.">
        <title>Genomic blueprint of Hahella chejuensis, a marine microbe producing an algicidal agent.</title>
        <authorList>
            <person name="Jeong H."/>
            <person name="Yim J.H."/>
            <person name="Lee C."/>
            <person name="Choi S.-H."/>
            <person name="Park Y.K."/>
            <person name="Yoon S.H."/>
            <person name="Hur C.-G."/>
            <person name="Kang H.-Y."/>
            <person name="Kim D."/>
            <person name="Lee H.H."/>
            <person name="Park K.H."/>
            <person name="Park S.-H."/>
            <person name="Park H.-S."/>
            <person name="Lee H.K."/>
            <person name="Oh T.K."/>
            <person name="Kim J.F."/>
        </authorList>
    </citation>
    <scope>NUCLEOTIDE SEQUENCE [LARGE SCALE GENOMIC DNA]</scope>
    <source>
        <strain evidence="7 8">KCTC 2396</strain>
    </source>
</reference>
<dbReference type="CDD" id="cd02440">
    <property type="entry name" value="AdoMet_MTases"/>
    <property type="match status" value="1"/>
</dbReference>
<feature type="domain" description="CheR-type methyltransferase" evidence="6">
    <location>
        <begin position="14"/>
        <end position="296"/>
    </location>
</feature>
<dbReference type="eggNOG" id="COG1352">
    <property type="taxonomic scope" value="Bacteria"/>
</dbReference>
<evidence type="ECO:0000256" key="3">
    <source>
        <dbReference type="ARBA" id="ARBA00022603"/>
    </source>
</evidence>
<evidence type="ECO:0000256" key="2">
    <source>
        <dbReference type="ARBA" id="ARBA00012534"/>
    </source>
</evidence>
<keyword evidence="4" id="KW-0808">Transferase</keyword>
<dbReference type="InterPro" id="IPR029063">
    <property type="entry name" value="SAM-dependent_MTases_sf"/>
</dbReference>
<evidence type="ECO:0000256" key="4">
    <source>
        <dbReference type="ARBA" id="ARBA00022679"/>
    </source>
</evidence>
<accession>Q2SPH7</accession>
<dbReference type="InterPro" id="IPR050903">
    <property type="entry name" value="Bact_Chemotaxis_MeTrfase"/>
</dbReference>
<dbReference type="InterPro" id="IPR022641">
    <property type="entry name" value="CheR_N"/>
</dbReference>
<dbReference type="KEGG" id="hch:HCH_00542"/>
<proteinExistence type="predicted"/>
<dbReference type="STRING" id="349521.HCH_00542"/>
<dbReference type="PANTHER" id="PTHR24422:SF19">
    <property type="entry name" value="CHEMOTAXIS PROTEIN METHYLTRANSFERASE"/>
    <property type="match status" value="1"/>
</dbReference>
<dbReference type="SUPFAM" id="SSF47757">
    <property type="entry name" value="Chemotaxis receptor methyltransferase CheR, N-terminal domain"/>
    <property type="match status" value="1"/>
</dbReference>